<keyword evidence="1" id="KW-0805">Transcription regulation</keyword>
<dbReference type="PANTHER" id="PTHR30204:SF94">
    <property type="entry name" value="HEAVY METAL-DEPENDENT TRANSCRIPTIONAL REGULATOR HI_0293-RELATED"/>
    <property type="match status" value="1"/>
</dbReference>
<evidence type="ECO:0000259" key="4">
    <source>
        <dbReference type="PROSITE" id="PS50937"/>
    </source>
</evidence>
<reference evidence="5 6" key="1">
    <citation type="submission" date="2020-03" db="EMBL/GenBank/DDBJ databases">
        <title>Soil Listeria distribution.</title>
        <authorList>
            <person name="Liao J."/>
            <person name="Wiedmann M."/>
        </authorList>
    </citation>
    <scope>NUCLEOTIDE SEQUENCE [LARGE SCALE GENOMIC DNA]</scope>
    <source>
        <strain evidence="5 6">FSL L7-0123</strain>
    </source>
</reference>
<proteinExistence type="predicted"/>
<evidence type="ECO:0000313" key="5">
    <source>
        <dbReference type="EMBL" id="MBC2249189.1"/>
    </source>
</evidence>
<dbReference type="GO" id="GO:0003677">
    <property type="term" value="F:DNA binding"/>
    <property type="evidence" value="ECO:0007669"/>
    <property type="project" value="UniProtKB-KW"/>
</dbReference>
<dbReference type="SUPFAM" id="SSF46955">
    <property type="entry name" value="Putative DNA-binding domain"/>
    <property type="match status" value="1"/>
</dbReference>
<comment type="caution">
    <text evidence="5">The sequence shown here is derived from an EMBL/GenBank/DDBJ whole genome shotgun (WGS) entry which is preliminary data.</text>
</comment>
<evidence type="ECO:0000256" key="2">
    <source>
        <dbReference type="ARBA" id="ARBA00023125"/>
    </source>
</evidence>
<dbReference type="SMART" id="SM00422">
    <property type="entry name" value="HTH_MERR"/>
    <property type="match status" value="1"/>
</dbReference>
<dbReference type="Pfam" id="PF13411">
    <property type="entry name" value="MerR_1"/>
    <property type="match status" value="1"/>
</dbReference>
<keyword evidence="2" id="KW-0238">DNA-binding</keyword>
<dbReference type="PANTHER" id="PTHR30204">
    <property type="entry name" value="REDOX-CYCLING DRUG-SENSING TRANSCRIPTIONAL ACTIVATOR SOXR"/>
    <property type="match status" value="1"/>
</dbReference>
<dbReference type="PROSITE" id="PS50937">
    <property type="entry name" value="HTH_MERR_2"/>
    <property type="match status" value="1"/>
</dbReference>
<dbReference type="InterPro" id="IPR000551">
    <property type="entry name" value="MerR-type_HTH_dom"/>
</dbReference>
<evidence type="ECO:0000256" key="1">
    <source>
        <dbReference type="ARBA" id="ARBA00023015"/>
    </source>
</evidence>
<sequence>MRALSTSEIAALFQISKYKIRHYIDEGVLQPNRNPENGYYFFEEADIYRLYQIILFRKIGFSIQEIKESLVGEKVTPMLEQAEQDLQQKIDELLEIQKTVQKIIHSQKEITLDEMAFIDREARYFKKVPDQIIANNSIDYSQAAKQNLPNLEEPFYIFTGQNTSIVCLKSTKETSDYTFPTGKYACKHFIAENEAMIETQIEQFSEELKYPVKNLLIYENIYPSLAYPHAMVYTMEVQI</sequence>
<dbReference type="InterPro" id="IPR009061">
    <property type="entry name" value="DNA-bd_dom_put_sf"/>
</dbReference>
<gene>
    <name evidence="5" type="ORF">HCB49_04130</name>
</gene>
<evidence type="ECO:0000313" key="6">
    <source>
        <dbReference type="Proteomes" id="UP000559864"/>
    </source>
</evidence>
<dbReference type="Proteomes" id="UP000559864">
    <property type="component" value="Unassembled WGS sequence"/>
</dbReference>
<dbReference type="InterPro" id="IPR047057">
    <property type="entry name" value="MerR_fam"/>
</dbReference>
<dbReference type="EMBL" id="JAARZC010000001">
    <property type="protein sequence ID" value="MBC2249189.1"/>
    <property type="molecule type" value="Genomic_DNA"/>
</dbReference>
<evidence type="ECO:0000256" key="3">
    <source>
        <dbReference type="ARBA" id="ARBA00023163"/>
    </source>
</evidence>
<dbReference type="RefSeq" id="WP_185604183.1">
    <property type="nucleotide sequence ID" value="NZ_JAARZC010000001.1"/>
</dbReference>
<dbReference type="AlphaFoldDB" id="A0A7X0ZB33"/>
<accession>A0A7X0ZB33</accession>
<dbReference type="Gene3D" id="1.10.1660.10">
    <property type="match status" value="1"/>
</dbReference>
<dbReference type="GO" id="GO:0003700">
    <property type="term" value="F:DNA-binding transcription factor activity"/>
    <property type="evidence" value="ECO:0007669"/>
    <property type="project" value="InterPro"/>
</dbReference>
<protein>
    <submittedName>
        <fullName evidence="5">MerR family transcriptional regulator</fullName>
    </submittedName>
</protein>
<keyword evidence="3" id="KW-0804">Transcription</keyword>
<organism evidence="5 6">
    <name type="scientific">Listeria cossartiae subsp. cayugensis</name>
    <dbReference type="NCBI Taxonomy" id="2713505"/>
    <lineage>
        <taxon>Bacteria</taxon>
        <taxon>Bacillati</taxon>
        <taxon>Bacillota</taxon>
        <taxon>Bacilli</taxon>
        <taxon>Bacillales</taxon>
        <taxon>Listeriaceae</taxon>
        <taxon>Listeria</taxon>
        <taxon>Listeria cossartiae</taxon>
    </lineage>
</organism>
<name>A0A7X0ZB33_9LIST</name>
<feature type="domain" description="HTH merR-type" evidence="4">
    <location>
        <begin position="3"/>
        <end position="72"/>
    </location>
</feature>